<reference evidence="1" key="1">
    <citation type="submission" date="2018-11" db="EMBL/GenBank/DDBJ databases">
        <authorList>
            <consortium name="Pathogen Informatics"/>
        </authorList>
    </citation>
    <scope>NUCLEOTIDE SEQUENCE</scope>
</reference>
<dbReference type="Proteomes" id="UP000784294">
    <property type="component" value="Unassembled WGS sequence"/>
</dbReference>
<evidence type="ECO:0000313" key="1">
    <source>
        <dbReference type="EMBL" id="VEL22693.1"/>
    </source>
</evidence>
<name>A0A448WXN3_9PLAT</name>
<comment type="caution">
    <text evidence="1">The sequence shown here is derived from an EMBL/GenBank/DDBJ whole genome shotgun (WGS) entry which is preliminary data.</text>
</comment>
<accession>A0A448WXN3</accession>
<sequence length="78" mass="8999">MGLQISPTQALPHEYNIWQQPDLERGSMYSRKGGNTEDSVVFPFEMILMSHLLSTTPIFFDRLHDTSIQNLVEKSNFI</sequence>
<proteinExistence type="predicted"/>
<protein>
    <submittedName>
        <fullName evidence="1">Uncharacterized protein</fullName>
    </submittedName>
</protein>
<keyword evidence="2" id="KW-1185">Reference proteome</keyword>
<dbReference type="AlphaFoldDB" id="A0A448WXN3"/>
<gene>
    <name evidence="1" type="ORF">PXEA_LOCUS16133</name>
</gene>
<organism evidence="1 2">
    <name type="scientific">Protopolystoma xenopodis</name>
    <dbReference type="NCBI Taxonomy" id="117903"/>
    <lineage>
        <taxon>Eukaryota</taxon>
        <taxon>Metazoa</taxon>
        <taxon>Spiralia</taxon>
        <taxon>Lophotrochozoa</taxon>
        <taxon>Platyhelminthes</taxon>
        <taxon>Monogenea</taxon>
        <taxon>Polyopisthocotylea</taxon>
        <taxon>Polystomatidea</taxon>
        <taxon>Polystomatidae</taxon>
        <taxon>Protopolystoma</taxon>
    </lineage>
</organism>
<dbReference type="EMBL" id="CAAALY010057861">
    <property type="protein sequence ID" value="VEL22693.1"/>
    <property type="molecule type" value="Genomic_DNA"/>
</dbReference>
<evidence type="ECO:0000313" key="2">
    <source>
        <dbReference type="Proteomes" id="UP000784294"/>
    </source>
</evidence>